<dbReference type="Gene3D" id="1.25.40.20">
    <property type="entry name" value="Ankyrin repeat-containing domain"/>
    <property type="match status" value="1"/>
</dbReference>
<evidence type="ECO:0000313" key="15">
    <source>
        <dbReference type="EMBL" id="ESO96186.1"/>
    </source>
</evidence>
<evidence type="ECO:0000256" key="6">
    <source>
        <dbReference type="ARBA" id="ARBA00023137"/>
    </source>
</evidence>
<dbReference type="CTD" id="20252019"/>
<accession>V4AR67</accession>
<evidence type="ECO:0000259" key="13">
    <source>
        <dbReference type="PROSITE" id="PS50001"/>
    </source>
</evidence>
<comment type="catalytic activity">
    <reaction evidence="7 11">
        <text>L-tyrosyl-[protein] + ATP = O-phospho-L-tyrosyl-[protein] + ADP + H(+)</text>
        <dbReference type="Rhea" id="RHEA:10596"/>
        <dbReference type="Rhea" id="RHEA-COMP:10136"/>
        <dbReference type="Rhea" id="RHEA-COMP:20101"/>
        <dbReference type="ChEBI" id="CHEBI:15378"/>
        <dbReference type="ChEBI" id="CHEBI:30616"/>
        <dbReference type="ChEBI" id="CHEBI:46858"/>
        <dbReference type="ChEBI" id="CHEBI:61978"/>
        <dbReference type="ChEBI" id="CHEBI:456216"/>
        <dbReference type="EC" id="2.7.10.2"/>
    </reaction>
</comment>
<keyword evidence="6 11" id="KW-0829">Tyrosine-protein kinase</keyword>
<dbReference type="PROSITE" id="PS50001">
    <property type="entry name" value="SH2"/>
    <property type="match status" value="2"/>
</dbReference>
<evidence type="ECO:0000256" key="8">
    <source>
        <dbReference type="PROSITE-ProRule" id="PRU00023"/>
    </source>
</evidence>
<keyword evidence="5 10" id="KW-0067">ATP-binding</keyword>
<dbReference type="InterPro" id="IPR020635">
    <property type="entry name" value="Tyr_kinase_cat_dom"/>
</dbReference>
<dbReference type="SMART" id="SM00248">
    <property type="entry name" value="ANK"/>
    <property type="match status" value="5"/>
</dbReference>
<dbReference type="Pfam" id="PF00017">
    <property type="entry name" value="SH2"/>
    <property type="match status" value="2"/>
</dbReference>
<dbReference type="STRING" id="225164.V4AR67"/>
<dbReference type="SUPFAM" id="SSF56112">
    <property type="entry name" value="Protein kinase-like (PK-like)"/>
    <property type="match status" value="1"/>
</dbReference>
<dbReference type="EMBL" id="KB201549">
    <property type="protein sequence ID" value="ESO96186.1"/>
    <property type="molecule type" value="Genomic_DNA"/>
</dbReference>
<name>V4AR67_LOTGI</name>
<dbReference type="EC" id="2.7.10.2" evidence="11"/>
<dbReference type="PROSITE" id="PS00107">
    <property type="entry name" value="PROTEIN_KINASE_ATP"/>
    <property type="match status" value="1"/>
</dbReference>
<dbReference type="InterPro" id="IPR008266">
    <property type="entry name" value="Tyr_kinase_AS"/>
</dbReference>
<dbReference type="Pfam" id="PF12796">
    <property type="entry name" value="Ank_2"/>
    <property type="match status" value="1"/>
</dbReference>
<keyword evidence="2 11" id="KW-0808">Transferase</keyword>
<dbReference type="InterPro" id="IPR036860">
    <property type="entry name" value="SH2_dom_sf"/>
</dbReference>
<evidence type="ECO:0000256" key="4">
    <source>
        <dbReference type="ARBA" id="ARBA00022777"/>
    </source>
</evidence>
<organism evidence="15 16">
    <name type="scientific">Lottia gigantea</name>
    <name type="common">Giant owl limpet</name>
    <dbReference type="NCBI Taxonomy" id="225164"/>
    <lineage>
        <taxon>Eukaryota</taxon>
        <taxon>Metazoa</taxon>
        <taxon>Spiralia</taxon>
        <taxon>Lophotrochozoa</taxon>
        <taxon>Mollusca</taxon>
        <taxon>Gastropoda</taxon>
        <taxon>Patellogastropoda</taxon>
        <taxon>Lottioidea</taxon>
        <taxon>Lottiidae</taxon>
        <taxon>Lottia</taxon>
    </lineage>
</organism>
<dbReference type="GO" id="GO:0071944">
    <property type="term" value="C:cell periphery"/>
    <property type="evidence" value="ECO:0007669"/>
    <property type="project" value="UniProtKB-ARBA"/>
</dbReference>
<dbReference type="PROSITE" id="PS00109">
    <property type="entry name" value="PROTEIN_KINASE_TYR"/>
    <property type="match status" value="1"/>
</dbReference>
<evidence type="ECO:0000256" key="1">
    <source>
        <dbReference type="ARBA" id="ARBA00022553"/>
    </source>
</evidence>
<dbReference type="OMA" id="RDPDYQN"/>
<dbReference type="PROSITE" id="PS50011">
    <property type="entry name" value="PROTEIN_KINASE_DOM"/>
    <property type="match status" value="1"/>
</dbReference>
<dbReference type="InterPro" id="IPR002110">
    <property type="entry name" value="Ankyrin_rpt"/>
</dbReference>
<evidence type="ECO:0000256" key="2">
    <source>
        <dbReference type="ARBA" id="ARBA00022679"/>
    </source>
</evidence>
<dbReference type="Pfam" id="PF07714">
    <property type="entry name" value="PK_Tyr_Ser-Thr"/>
    <property type="match status" value="1"/>
</dbReference>
<dbReference type="PROSITE" id="PS50297">
    <property type="entry name" value="ANK_REP_REGION"/>
    <property type="match status" value="1"/>
</dbReference>
<dbReference type="InterPro" id="IPR001245">
    <property type="entry name" value="Ser-Thr/Tyr_kinase_cat_dom"/>
</dbReference>
<feature type="domain" description="Protein kinase" evidence="14">
    <location>
        <begin position="454"/>
        <end position="718"/>
    </location>
</feature>
<dbReference type="InterPro" id="IPR011009">
    <property type="entry name" value="Kinase-like_dom_sf"/>
</dbReference>
<keyword evidence="3 10" id="KW-0547">Nucleotide-binding</keyword>
<evidence type="ECO:0000256" key="10">
    <source>
        <dbReference type="PROSITE-ProRule" id="PRU10141"/>
    </source>
</evidence>
<sequence>DRVQWYHGKVSRENAENLLKEGRSISANTDGLFLIREGSKNYSLSLLVKCEIKHYILEEKKECYFQIDNGEAVHGLDCFVEYHSQNAHGLPTRLTSFCKGSSPPLKARRSGFTNLLHRSVLEGNPNIVKEILSHPDSPNIDAKNTRGATALHDAAENGYHDIVHMLIKHGCDVSIKDVNGHTALQRAALKDHPNVIAILFSEGKADPLAKSPVNGWIAIHEAAMAGNINSLKILLDISHLPFPRTLDLETPYDIALKYHRNECVKYLENYKLSDSAKKAKLWNHSELNREGCTKLLEYFGLSEGLFLIRNSRKGDGSNVLSLCHDMMVMNYVIKTKTYMNKLVYYIDDGPYMLSIPHLIYHYNRTTDGLPCLLLTAVTTTDSKPHKADSKPHKADSTSHNADKITPENRIVHRNVNQSTTSVTSPTPPTTPTPSPSTSVLSQKIQPENIKEKNIKLGTVLGEGEYGSVLKGVLTYQEKYGPIPISKKKDVAVKLFHEDSVGDETDFLREAYVMQSLKHKCIVELIGVCHGQQLMLIEEFVPMGSMLDYLQDYPELVEVKPDLYLWAGQIAQGMEYLESKKLVHRDLAARNILLSTKYQIKISDFGLSRATGGDSDYYRAHKGGRWPIKWYAPESVNYGKFTHASDVWSYGITLWEMFSYGESPYEDKKGIEVVQSIEKGRRLSRPVKCPEDVYLIMKNCWKKDPSTRPSFHELYNKFD</sequence>
<evidence type="ECO:0000256" key="7">
    <source>
        <dbReference type="ARBA" id="ARBA00051245"/>
    </source>
</evidence>
<dbReference type="SMART" id="SM00219">
    <property type="entry name" value="TyrKc"/>
    <property type="match status" value="1"/>
</dbReference>
<dbReference type="PRINTS" id="PR00401">
    <property type="entry name" value="SH2DOMAIN"/>
</dbReference>
<dbReference type="GO" id="GO:0005524">
    <property type="term" value="F:ATP binding"/>
    <property type="evidence" value="ECO:0007669"/>
    <property type="project" value="UniProtKB-UniRule"/>
</dbReference>
<keyword evidence="9" id="KW-0727">SH2 domain</keyword>
<dbReference type="InterPro" id="IPR000980">
    <property type="entry name" value="SH2"/>
</dbReference>
<dbReference type="PANTHER" id="PTHR24418">
    <property type="entry name" value="TYROSINE-PROTEIN KINASE"/>
    <property type="match status" value="1"/>
</dbReference>
<dbReference type="Proteomes" id="UP000030746">
    <property type="component" value="Unassembled WGS sequence"/>
</dbReference>
<comment type="similarity">
    <text evidence="11">Belongs to the protein kinase superfamily. Tyr protein kinase family.</text>
</comment>
<dbReference type="AlphaFoldDB" id="V4AR67"/>
<dbReference type="SMART" id="SM00252">
    <property type="entry name" value="SH2"/>
    <property type="match status" value="2"/>
</dbReference>
<feature type="repeat" description="ANK" evidence="8">
    <location>
        <begin position="146"/>
        <end position="178"/>
    </location>
</feature>
<feature type="region of interest" description="Disordered" evidence="12">
    <location>
        <begin position="382"/>
        <end position="444"/>
    </location>
</feature>
<dbReference type="FunFam" id="1.10.510.10:FF:000027">
    <property type="entry name" value="Receptor protein-tyrosine kinase"/>
    <property type="match status" value="1"/>
</dbReference>
<dbReference type="GO" id="GO:0007165">
    <property type="term" value="P:signal transduction"/>
    <property type="evidence" value="ECO:0007669"/>
    <property type="project" value="UniProtKB-ARBA"/>
</dbReference>
<evidence type="ECO:0000256" key="3">
    <source>
        <dbReference type="ARBA" id="ARBA00022741"/>
    </source>
</evidence>
<evidence type="ECO:0000313" key="16">
    <source>
        <dbReference type="Proteomes" id="UP000030746"/>
    </source>
</evidence>
<feature type="domain" description="SH2" evidence="13">
    <location>
        <begin position="5"/>
        <end position="98"/>
    </location>
</feature>
<dbReference type="RefSeq" id="XP_009053120.1">
    <property type="nucleotide sequence ID" value="XM_009054872.1"/>
</dbReference>
<evidence type="ECO:0000256" key="12">
    <source>
        <dbReference type="SAM" id="MobiDB-lite"/>
    </source>
</evidence>
<evidence type="ECO:0000256" key="9">
    <source>
        <dbReference type="PROSITE-ProRule" id="PRU00191"/>
    </source>
</evidence>
<feature type="non-terminal residue" evidence="15">
    <location>
        <position position="718"/>
    </location>
</feature>
<dbReference type="InterPro" id="IPR017441">
    <property type="entry name" value="Protein_kinase_ATP_BS"/>
</dbReference>
<feature type="non-terminal residue" evidence="15">
    <location>
        <position position="1"/>
    </location>
</feature>
<dbReference type="OrthoDB" id="535945at2759"/>
<feature type="domain" description="SH2" evidence="13">
    <location>
        <begin position="282"/>
        <end position="377"/>
    </location>
</feature>
<evidence type="ECO:0000259" key="14">
    <source>
        <dbReference type="PROSITE" id="PS50011"/>
    </source>
</evidence>
<dbReference type="SUPFAM" id="SSF55550">
    <property type="entry name" value="SH2 domain"/>
    <property type="match status" value="2"/>
</dbReference>
<dbReference type="InterPro" id="IPR000719">
    <property type="entry name" value="Prot_kinase_dom"/>
</dbReference>
<keyword evidence="8" id="KW-0040">ANK repeat</keyword>
<proteinExistence type="inferred from homology"/>
<feature type="compositionally biased region" description="Pro residues" evidence="12">
    <location>
        <begin position="425"/>
        <end position="434"/>
    </location>
</feature>
<dbReference type="HOGENOM" id="CLU_000288_3_1_1"/>
<reference evidence="15 16" key="1">
    <citation type="journal article" date="2013" name="Nature">
        <title>Insights into bilaterian evolution from three spiralian genomes.</title>
        <authorList>
            <person name="Simakov O."/>
            <person name="Marletaz F."/>
            <person name="Cho S.J."/>
            <person name="Edsinger-Gonzales E."/>
            <person name="Havlak P."/>
            <person name="Hellsten U."/>
            <person name="Kuo D.H."/>
            <person name="Larsson T."/>
            <person name="Lv J."/>
            <person name="Arendt D."/>
            <person name="Savage R."/>
            <person name="Osoegawa K."/>
            <person name="de Jong P."/>
            <person name="Grimwood J."/>
            <person name="Chapman J.A."/>
            <person name="Shapiro H."/>
            <person name="Aerts A."/>
            <person name="Otillar R.P."/>
            <person name="Terry A.Y."/>
            <person name="Boore J.L."/>
            <person name="Grigoriev I.V."/>
            <person name="Lindberg D.R."/>
            <person name="Seaver E.C."/>
            <person name="Weisblat D.A."/>
            <person name="Putnam N.H."/>
            <person name="Rokhsar D.S."/>
        </authorList>
    </citation>
    <scope>NUCLEOTIDE SEQUENCE [LARGE SCALE GENOMIC DNA]</scope>
</reference>
<feature type="compositionally biased region" description="Basic and acidic residues" evidence="12">
    <location>
        <begin position="382"/>
        <end position="410"/>
    </location>
</feature>
<dbReference type="PROSITE" id="PS50088">
    <property type="entry name" value="ANK_REPEAT"/>
    <property type="match status" value="1"/>
</dbReference>
<protein>
    <recommendedName>
        <fullName evidence="11">Tyrosine-protein kinase</fullName>
        <ecNumber evidence="11">2.7.10.2</ecNumber>
    </recommendedName>
</protein>
<dbReference type="PRINTS" id="PR00109">
    <property type="entry name" value="TYRKINASE"/>
</dbReference>
<feature type="binding site" evidence="10">
    <location>
        <position position="493"/>
    </location>
    <ligand>
        <name>ATP</name>
        <dbReference type="ChEBI" id="CHEBI:30616"/>
    </ligand>
</feature>
<dbReference type="GO" id="GO:0004715">
    <property type="term" value="F:non-membrane spanning protein tyrosine kinase activity"/>
    <property type="evidence" value="ECO:0007669"/>
    <property type="project" value="UniProtKB-EC"/>
</dbReference>
<keyword evidence="4 11" id="KW-0418">Kinase</keyword>
<keyword evidence="1" id="KW-0597">Phosphoprotein</keyword>
<dbReference type="GeneID" id="20252019"/>
<keyword evidence="16" id="KW-1185">Reference proteome</keyword>
<evidence type="ECO:0000256" key="5">
    <source>
        <dbReference type="ARBA" id="ARBA00022840"/>
    </source>
</evidence>
<dbReference type="Gene3D" id="3.30.200.20">
    <property type="entry name" value="Phosphorylase Kinase, domain 1"/>
    <property type="match status" value="1"/>
</dbReference>
<dbReference type="InterPro" id="IPR036770">
    <property type="entry name" value="Ankyrin_rpt-contain_sf"/>
</dbReference>
<dbReference type="KEGG" id="lgi:LOTGIDRAFT_71440"/>
<dbReference type="Gene3D" id="1.10.510.10">
    <property type="entry name" value="Transferase(Phosphotransferase) domain 1"/>
    <property type="match status" value="1"/>
</dbReference>
<dbReference type="SUPFAM" id="SSF48403">
    <property type="entry name" value="Ankyrin repeat"/>
    <property type="match status" value="1"/>
</dbReference>
<dbReference type="InterPro" id="IPR050198">
    <property type="entry name" value="Non-receptor_tyrosine_kinases"/>
</dbReference>
<gene>
    <name evidence="15" type="ORF">LOTGIDRAFT_71440</name>
</gene>
<dbReference type="Gene3D" id="3.30.505.10">
    <property type="entry name" value="SH2 domain"/>
    <property type="match status" value="2"/>
</dbReference>
<evidence type="ECO:0000256" key="11">
    <source>
        <dbReference type="RuleBase" id="RU362096"/>
    </source>
</evidence>